<comment type="caution">
    <text evidence="1">The sequence shown here is derived from an EMBL/GenBank/DDBJ whole genome shotgun (WGS) entry which is preliminary data.</text>
</comment>
<sequence length="121" mass="13518">MDDIYRESQPEVNGIQAYDSFKTGSITLDQLKAVAESQGTEIKFRDILIIRSGYINSFNKPSKDQAEAYASVVPPNLSGVEQSEAVLGSFWEHFSATAGDQPSFECWREYLSFAIVRTLRG</sequence>
<dbReference type="Gene3D" id="3.50.30.50">
    <property type="entry name" value="Putative cyclase"/>
    <property type="match status" value="1"/>
</dbReference>
<dbReference type="InterPro" id="IPR037175">
    <property type="entry name" value="KFase_sf"/>
</dbReference>
<gene>
    <name evidence="1" type="ORF">N7G274_008463</name>
</gene>
<dbReference type="PANTHER" id="PTHR34861">
    <property type="match status" value="1"/>
</dbReference>
<keyword evidence="2" id="KW-1185">Reference proteome</keyword>
<dbReference type="Proteomes" id="UP001590950">
    <property type="component" value="Unassembled WGS sequence"/>
</dbReference>
<evidence type="ECO:0000313" key="1">
    <source>
        <dbReference type="EMBL" id="KAL2038705.1"/>
    </source>
</evidence>
<reference evidence="1 2" key="1">
    <citation type="submission" date="2024-09" db="EMBL/GenBank/DDBJ databases">
        <title>Rethinking Asexuality: The Enigmatic Case of Functional Sexual Genes in Lepraria (Stereocaulaceae).</title>
        <authorList>
            <person name="Doellman M."/>
            <person name="Sun Y."/>
            <person name="Barcenas-Pena A."/>
            <person name="Lumbsch H.T."/>
            <person name="Grewe F."/>
        </authorList>
    </citation>
    <scope>NUCLEOTIDE SEQUENCE [LARGE SCALE GENOMIC DNA]</scope>
    <source>
        <strain evidence="1 2">Mercado 3170</strain>
    </source>
</reference>
<organism evidence="1 2">
    <name type="scientific">Stereocaulon virgatum</name>
    <dbReference type="NCBI Taxonomy" id="373712"/>
    <lineage>
        <taxon>Eukaryota</taxon>
        <taxon>Fungi</taxon>
        <taxon>Dikarya</taxon>
        <taxon>Ascomycota</taxon>
        <taxon>Pezizomycotina</taxon>
        <taxon>Lecanoromycetes</taxon>
        <taxon>OSLEUM clade</taxon>
        <taxon>Lecanoromycetidae</taxon>
        <taxon>Lecanorales</taxon>
        <taxon>Lecanorineae</taxon>
        <taxon>Stereocaulaceae</taxon>
        <taxon>Stereocaulon</taxon>
    </lineage>
</organism>
<name>A0ABR3ZYK5_9LECA</name>
<dbReference type="PANTHER" id="PTHR34861:SF11">
    <property type="entry name" value="CYCLASE"/>
    <property type="match status" value="1"/>
</dbReference>
<evidence type="ECO:0000313" key="2">
    <source>
        <dbReference type="Proteomes" id="UP001590950"/>
    </source>
</evidence>
<proteinExistence type="predicted"/>
<accession>A0ABR3ZYK5</accession>
<protein>
    <recommendedName>
        <fullName evidence="3">EF-hand domain-containing protein</fullName>
    </recommendedName>
</protein>
<evidence type="ECO:0008006" key="3">
    <source>
        <dbReference type="Google" id="ProtNLM"/>
    </source>
</evidence>
<dbReference type="EMBL" id="JBEFKJ010000030">
    <property type="protein sequence ID" value="KAL2038705.1"/>
    <property type="molecule type" value="Genomic_DNA"/>
</dbReference>